<dbReference type="GO" id="GO:0016020">
    <property type="term" value="C:membrane"/>
    <property type="evidence" value="ECO:0007669"/>
    <property type="project" value="UniProtKB-SubCell"/>
</dbReference>
<feature type="transmembrane region" description="Helical" evidence="7">
    <location>
        <begin position="21"/>
        <end position="41"/>
    </location>
</feature>
<gene>
    <name evidence="8" type="ORF">GCK32_002291</name>
</gene>
<feature type="compositionally biased region" description="Low complexity" evidence="6">
    <location>
        <begin position="360"/>
        <end position="372"/>
    </location>
</feature>
<dbReference type="PANTHER" id="PTHR23505">
    <property type="entry name" value="SPINSTER"/>
    <property type="match status" value="1"/>
</dbReference>
<reference evidence="8 9" key="1">
    <citation type="submission" date="2019-10" db="EMBL/GenBank/DDBJ databases">
        <title>Assembly and Annotation for the nematode Trichostrongylus colubriformis.</title>
        <authorList>
            <person name="Martin J."/>
        </authorList>
    </citation>
    <scope>NUCLEOTIDE SEQUENCE [LARGE SCALE GENOMIC DNA]</scope>
    <source>
        <strain evidence="8">G859</strain>
        <tissue evidence="8">Whole worm</tissue>
    </source>
</reference>
<organism evidence="8 9">
    <name type="scientific">Trichostrongylus colubriformis</name>
    <name type="common">Black scour worm</name>
    <dbReference type="NCBI Taxonomy" id="6319"/>
    <lineage>
        <taxon>Eukaryota</taxon>
        <taxon>Metazoa</taxon>
        <taxon>Ecdysozoa</taxon>
        <taxon>Nematoda</taxon>
        <taxon>Chromadorea</taxon>
        <taxon>Rhabditida</taxon>
        <taxon>Rhabditina</taxon>
        <taxon>Rhabditomorpha</taxon>
        <taxon>Strongyloidea</taxon>
        <taxon>Trichostrongylidae</taxon>
        <taxon>Trichostrongylus</taxon>
    </lineage>
</organism>
<evidence type="ECO:0000256" key="5">
    <source>
        <dbReference type="ARBA" id="ARBA00023136"/>
    </source>
</evidence>
<feature type="transmembrane region" description="Helical" evidence="7">
    <location>
        <begin position="209"/>
        <end position="229"/>
    </location>
</feature>
<evidence type="ECO:0000256" key="2">
    <source>
        <dbReference type="ARBA" id="ARBA00022448"/>
    </source>
</evidence>
<dbReference type="EMBL" id="WIXE01019375">
    <property type="protein sequence ID" value="KAK5970081.1"/>
    <property type="molecule type" value="Genomic_DNA"/>
</dbReference>
<protein>
    <submittedName>
        <fullName evidence="8">Uncharacterized protein</fullName>
    </submittedName>
</protein>
<proteinExistence type="predicted"/>
<evidence type="ECO:0000256" key="1">
    <source>
        <dbReference type="ARBA" id="ARBA00004141"/>
    </source>
</evidence>
<evidence type="ECO:0000256" key="4">
    <source>
        <dbReference type="ARBA" id="ARBA00022989"/>
    </source>
</evidence>
<accession>A0AAN8IEA4</accession>
<keyword evidence="3 7" id="KW-0812">Transmembrane</keyword>
<comment type="caution">
    <text evidence="8">The sequence shown here is derived from an EMBL/GenBank/DDBJ whole genome shotgun (WGS) entry which is preliminary data.</text>
</comment>
<evidence type="ECO:0000313" key="9">
    <source>
        <dbReference type="Proteomes" id="UP001331761"/>
    </source>
</evidence>
<feature type="compositionally biased region" description="Low complexity" evidence="6">
    <location>
        <begin position="276"/>
        <end position="296"/>
    </location>
</feature>
<feature type="transmembrane region" description="Helical" evidence="7">
    <location>
        <begin position="47"/>
        <end position="68"/>
    </location>
</feature>
<dbReference type="InterPro" id="IPR036259">
    <property type="entry name" value="MFS_trans_sf"/>
</dbReference>
<dbReference type="InterPro" id="IPR044770">
    <property type="entry name" value="MFS_spinster-like"/>
</dbReference>
<keyword evidence="9" id="KW-1185">Reference proteome</keyword>
<evidence type="ECO:0000256" key="7">
    <source>
        <dbReference type="SAM" id="Phobius"/>
    </source>
</evidence>
<feature type="region of interest" description="Disordered" evidence="6">
    <location>
        <begin position="360"/>
        <end position="383"/>
    </location>
</feature>
<dbReference type="PANTHER" id="PTHR23505:SF88">
    <property type="entry name" value="MAJOR FACILITATOR SUPERFAMILY (MFS) PROFILE DOMAIN-CONTAINING PROTEIN"/>
    <property type="match status" value="1"/>
</dbReference>
<name>A0AAN8IEA4_TRICO</name>
<evidence type="ECO:0000313" key="8">
    <source>
        <dbReference type="EMBL" id="KAK5970081.1"/>
    </source>
</evidence>
<evidence type="ECO:0000256" key="6">
    <source>
        <dbReference type="SAM" id="MobiDB-lite"/>
    </source>
</evidence>
<feature type="compositionally biased region" description="Polar residues" evidence="6">
    <location>
        <begin position="297"/>
        <end position="328"/>
    </location>
</feature>
<feature type="region of interest" description="Disordered" evidence="6">
    <location>
        <begin position="276"/>
        <end position="329"/>
    </location>
</feature>
<dbReference type="AlphaFoldDB" id="A0AAN8IEA4"/>
<feature type="transmembrane region" description="Helical" evidence="7">
    <location>
        <begin position="128"/>
        <end position="152"/>
    </location>
</feature>
<evidence type="ECO:0000256" key="3">
    <source>
        <dbReference type="ARBA" id="ARBA00022692"/>
    </source>
</evidence>
<comment type="subcellular location">
    <subcellularLocation>
        <location evidence="1">Membrane</location>
        <topology evidence="1">Multi-pass membrane protein</topology>
    </subcellularLocation>
</comment>
<keyword evidence="5 7" id="KW-0472">Membrane</keyword>
<keyword evidence="4 7" id="KW-1133">Transmembrane helix</keyword>
<dbReference type="Proteomes" id="UP001331761">
    <property type="component" value="Unassembled WGS sequence"/>
</dbReference>
<dbReference type="SUPFAM" id="SSF103473">
    <property type="entry name" value="MFS general substrate transporter"/>
    <property type="match status" value="1"/>
</dbReference>
<sequence>MLASFMRSGCGPFRYVKTVRADAIVCGLGALIGVPTLFVSIHEIQYSMVVCWVFMFICITATCFNWAINVDMLMAVVVPSRRNAANSWQILLSHLFGDASGPYILGLISDAIRGDDDTPEGHFRSLQISFFLPNVLLILSAVLFFISAYTFVRDQKKFQQEMGKMATIGKFRLPSELPCSVSLPIVSFSNCVLYWFFNFSMFESRNFMIGTQPAMLLYVIVAILSMAAAQQSLASNSSSLSNGTTFGGSSIPRNNSTITVSTGMVIGNSSMPSIGGMSSGSGSMTSSNSSMPVTSMLTGNSSVPRTGSPIVSSSNATSGNASMASSGGTMPGNGSMIGGGIGMSGSGSMINSSNSIPSMMAGNSSAPRSGSPMMGGGNSTSGNSSTTIAGAMPGNGSMTSGGTGMSGNGSMFSGASTMSGNTSMPNSPVTGGTPMMFTEVSAIYGNGLDGNTLSETMQYIFRASNVTATQNVMDLIMCTMAANLNPSTAWKVLIALGGEINTAQRQNYFESVVPRIAGLHRKMNTIVTRLAAMYGFAGVAAQNYSKLIRAMQLSSIVSSALMAAGNNTAQYKQIESIAKELGVMSSSQPNRTMPVSAIMGMGGAQLNVTGALPAAASNATVPRSSNSTTLGSAMSAPLGSAMNATASGSTGNASVPATAPAKAPIASSSANANLTGGYAIAASQSHRFFA</sequence>
<keyword evidence="2" id="KW-0813">Transport</keyword>